<dbReference type="EMBL" id="DS178289">
    <property type="protein sequence ID" value="EHS63505.1"/>
    <property type="molecule type" value="Genomic_DNA"/>
</dbReference>
<gene>
    <name evidence="2" type="ORF">PGTG_21681</name>
</gene>
<dbReference type="RefSeq" id="XP_003889650.1">
    <property type="nucleotide sequence ID" value="XM_003889601.1"/>
</dbReference>
<dbReference type="GeneID" id="13542879"/>
<feature type="compositionally biased region" description="Basic and acidic residues" evidence="1">
    <location>
        <begin position="119"/>
        <end position="134"/>
    </location>
</feature>
<feature type="compositionally biased region" description="Basic and acidic residues" evidence="1">
    <location>
        <begin position="155"/>
        <end position="169"/>
    </location>
</feature>
<dbReference type="VEuPathDB" id="FungiDB:PGTG_21681"/>
<dbReference type="AlphaFoldDB" id="H6QS71"/>
<keyword evidence="3" id="KW-1185">Reference proteome</keyword>
<feature type="compositionally biased region" description="Basic and acidic residues" evidence="1">
    <location>
        <begin position="180"/>
        <end position="190"/>
    </location>
</feature>
<dbReference type="HOGENOM" id="CLU_1428636_0_0_1"/>
<feature type="region of interest" description="Disordered" evidence="1">
    <location>
        <begin position="82"/>
        <end position="190"/>
    </location>
</feature>
<proteinExistence type="predicted"/>
<dbReference type="Proteomes" id="UP000008783">
    <property type="component" value="Unassembled WGS sequence"/>
</dbReference>
<accession>H6QS71</accession>
<evidence type="ECO:0000313" key="2">
    <source>
        <dbReference type="EMBL" id="EHS63505.1"/>
    </source>
</evidence>
<name>H6QS71_PUCGT</name>
<evidence type="ECO:0000256" key="1">
    <source>
        <dbReference type="SAM" id="MobiDB-lite"/>
    </source>
</evidence>
<evidence type="ECO:0000313" key="3">
    <source>
        <dbReference type="Proteomes" id="UP000008783"/>
    </source>
</evidence>
<protein>
    <submittedName>
        <fullName evidence="2">Uncharacterized protein</fullName>
    </submittedName>
</protein>
<feature type="compositionally biased region" description="Low complexity" evidence="1">
    <location>
        <begin position="144"/>
        <end position="153"/>
    </location>
</feature>
<reference evidence="3" key="1">
    <citation type="journal article" date="2011" name="Proc. Natl. Acad. Sci. U.S.A.">
        <title>Obligate biotrophy features unraveled by the genomic analysis of rust fungi.</title>
        <authorList>
            <person name="Duplessis S."/>
            <person name="Cuomo C.A."/>
            <person name="Lin Y.-C."/>
            <person name="Aerts A."/>
            <person name="Tisserant E."/>
            <person name="Veneault-Fourrey C."/>
            <person name="Joly D.L."/>
            <person name="Hacquard S."/>
            <person name="Amselem J."/>
            <person name="Cantarel B.L."/>
            <person name="Chiu R."/>
            <person name="Coutinho P.M."/>
            <person name="Feau N."/>
            <person name="Field M."/>
            <person name="Frey P."/>
            <person name="Gelhaye E."/>
            <person name="Goldberg J."/>
            <person name="Grabherr M.G."/>
            <person name="Kodira C.D."/>
            <person name="Kohler A."/>
            <person name="Kuees U."/>
            <person name="Lindquist E.A."/>
            <person name="Lucas S.M."/>
            <person name="Mago R."/>
            <person name="Mauceli E."/>
            <person name="Morin E."/>
            <person name="Murat C."/>
            <person name="Pangilinan J.L."/>
            <person name="Park R."/>
            <person name="Pearson M."/>
            <person name="Quesneville H."/>
            <person name="Rouhier N."/>
            <person name="Sakthikumar S."/>
            <person name="Salamov A.A."/>
            <person name="Schmutz J."/>
            <person name="Selles B."/>
            <person name="Shapiro H."/>
            <person name="Tanguay P."/>
            <person name="Tuskan G.A."/>
            <person name="Henrissat B."/>
            <person name="Van de Peer Y."/>
            <person name="Rouze P."/>
            <person name="Ellis J.G."/>
            <person name="Dodds P.N."/>
            <person name="Schein J.E."/>
            <person name="Zhong S."/>
            <person name="Hamelin R.C."/>
            <person name="Grigoriev I.V."/>
            <person name="Szabo L.J."/>
            <person name="Martin F."/>
        </authorList>
    </citation>
    <scope>NUCLEOTIDE SEQUENCE [LARGE SCALE GENOMIC DNA]</scope>
    <source>
        <strain evidence="3">CRL 75-36-700-3 / race SCCL</strain>
    </source>
</reference>
<dbReference type="KEGG" id="pgr:PGTG_21681"/>
<feature type="compositionally biased region" description="Low complexity" evidence="1">
    <location>
        <begin position="94"/>
        <end position="110"/>
    </location>
</feature>
<dbReference type="OrthoDB" id="10302672at2759"/>
<dbReference type="InParanoid" id="H6QS71"/>
<organism evidence="2 3">
    <name type="scientific">Puccinia graminis f. sp. tritici (strain CRL 75-36-700-3 / race SCCL)</name>
    <name type="common">Black stem rust fungus</name>
    <dbReference type="NCBI Taxonomy" id="418459"/>
    <lineage>
        <taxon>Eukaryota</taxon>
        <taxon>Fungi</taxon>
        <taxon>Dikarya</taxon>
        <taxon>Basidiomycota</taxon>
        <taxon>Pucciniomycotina</taxon>
        <taxon>Pucciniomycetes</taxon>
        <taxon>Pucciniales</taxon>
        <taxon>Pucciniaceae</taxon>
        <taxon>Puccinia</taxon>
    </lineage>
</organism>
<sequence>MIVRANAFAYRVKTEKGALVVDISVMRKEVREKAWAITRKLDELDFLDNPYAYGGVKFGCDPKTGRPKLAKGHKSTSDIINHVPAGLSEKNGFRGNTSRNRGGYRGRYLGPNDQSNQYFDDRREARHFREDDNRSWGQRSSYGNNRYNPNNNNQTDERQPNNFRGREQRGGGSSSRVQSGKKESKEGKDM</sequence>